<dbReference type="Proteomes" id="UP000220480">
    <property type="component" value="Unassembled WGS sequence"/>
</dbReference>
<keyword evidence="2 5" id="KW-0689">Ribosomal protein</keyword>
<gene>
    <name evidence="5 6" type="primary">rplJ</name>
    <name evidence="7" type="ORF">CGS59_06285</name>
    <name evidence="6" type="ORF">ERS852582_02736</name>
</gene>
<name>A0A173VDC5_9FIRM</name>
<comment type="similarity">
    <text evidence="1 5">Belongs to the universal ribosomal protein uL10 family.</text>
</comment>
<evidence type="ECO:0000256" key="4">
    <source>
        <dbReference type="ARBA" id="ARBA00035202"/>
    </source>
</evidence>
<dbReference type="GO" id="GO:0005840">
    <property type="term" value="C:ribosome"/>
    <property type="evidence" value="ECO:0007669"/>
    <property type="project" value="UniProtKB-KW"/>
</dbReference>
<dbReference type="PANTHER" id="PTHR11560">
    <property type="entry name" value="39S RIBOSOMAL PROTEIN L10, MITOCHONDRIAL"/>
    <property type="match status" value="1"/>
</dbReference>
<reference evidence="7" key="3">
    <citation type="submission" date="2017-07" db="EMBL/GenBank/DDBJ databases">
        <authorList>
            <person name="Sun Z.S."/>
            <person name="Albrecht U."/>
            <person name="Echele G."/>
            <person name="Lee C.C."/>
        </authorList>
    </citation>
    <scope>NUCLEOTIDE SEQUENCE</scope>
    <source>
        <strain evidence="7">CNCM I 4644</strain>
    </source>
</reference>
<dbReference type="InterPro" id="IPR047865">
    <property type="entry name" value="Ribosomal_uL10_bac_type"/>
</dbReference>
<dbReference type="AlphaFoldDB" id="A0A173VDC5"/>
<reference evidence="7 9" key="2">
    <citation type="journal article" date="2017" name="Front. Microbiol.">
        <title>New Insights into the Diversity of the Genus Faecalibacterium.</title>
        <authorList>
            <person name="Benevides L."/>
            <person name="Burman S."/>
            <person name="Martin R."/>
            <person name="Robert V."/>
            <person name="Thomas M."/>
            <person name="Miquel S."/>
            <person name="Chain F."/>
            <person name="Sokol H."/>
            <person name="Bermudez-Humaran L.G."/>
            <person name="Morrison M."/>
            <person name="Langella P."/>
            <person name="Azevedo V.A."/>
            <person name="Chatel J.M."/>
            <person name="Soares S."/>
        </authorList>
    </citation>
    <scope>NUCLEOTIDE SEQUENCE [LARGE SCALE GENOMIC DNA]</scope>
    <source>
        <strain evidence="7 9">CNCM I 4644</strain>
    </source>
</reference>
<sequence length="171" mass="18175">MPSAKILSEKQAYVADLKAKFESAVSGCVVAYGGINVENDTKLRKELREAGVDYMVVKNTMLRLAVKGTALEGLAENFKGDTAVAFAHEADPMAAARILCKYQDGDKSKKFVVKAGFMEGKAMNAAETNAIAKLPNREGMLSMFAGALTSTLSGLAVAMQAYADKQEEPAA</sequence>
<dbReference type="HAMAP" id="MF_00362">
    <property type="entry name" value="Ribosomal_uL10"/>
    <property type="match status" value="1"/>
</dbReference>
<keyword evidence="3 5" id="KW-0687">Ribonucleoprotein</keyword>
<dbReference type="GO" id="GO:0070180">
    <property type="term" value="F:large ribosomal subunit rRNA binding"/>
    <property type="evidence" value="ECO:0007669"/>
    <property type="project" value="UniProtKB-UniRule"/>
</dbReference>
<keyword evidence="5" id="KW-0694">RNA-binding</keyword>
<keyword evidence="5" id="KW-0699">rRNA-binding</keyword>
<evidence type="ECO:0000256" key="5">
    <source>
        <dbReference type="HAMAP-Rule" id="MF_00362"/>
    </source>
</evidence>
<dbReference type="InterPro" id="IPR022973">
    <property type="entry name" value="Ribosomal_uL10_bac"/>
</dbReference>
<dbReference type="EMBL" id="NMTZ01000017">
    <property type="protein sequence ID" value="PDX84271.1"/>
    <property type="molecule type" value="Genomic_DNA"/>
</dbReference>
<evidence type="ECO:0000313" key="7">
    <source>
        <dbReference type="EMBL" id="PDX84271.1"/>
    </source>
</evidence>
<evidence type="ECO:0000313" key="8">
    <source>
        <dbReference type="Proteomes" id="UP000095649"/>
    </source>
</evidence>
<evidence type="ECO:0000313" key="6">
    <source>
        <dbReference type="EMBL" id="CUN24207.1"/>
    </source>
</evidence>
<evidence type="ECO:0000256" key="2">
    <source>
        <dbReference type="ARBA" id="ARBA00022980"/>
    </source>
</evidence>
<dbReference type="GO" id="GO:1990904">
    <property type="term" value="C:ribonucleoprotein complex"/>
    <property type="evidence" value="ECO:0007669"/>
    <property type="project" value="UniProtKB-KW"/>
</dbReference>
<protein>
    <recommendedName>
        <fullName evidence="4 5">Large ribosomal subunit protein uL10</fullName>
    </recommendedName>
</protein>
<dbReference type="InterPro" id="IPR043141">
    <property type="entry name" value="Ribosomal_uL10-like_sf"/>
</dbReference>
<reference evidence="6 8" key="1">
    <citation type="submission" date="2015-09" db="EMBL/GenBank/DDBJ databases">
        <authorList>
            <consortium name="Pathogen Informatics"/>
        </authorList>
    </citation>
    <scope>NUCLEOTIDE SEQUENCE [LARGE SCALE GENOMIC DNA]</scope>
    <source>
        <strain evidence="6 8">2789STDY5834970</strain>
    </source>
</reference>
<dbReference type="SUPFAM" id="SSF160369">
    <property type="entry name" value="Ribosomal protein L10-like"/>
    <property type="match status" value="1"/>
</dbReference>
<proteinExistence type="inferred from homology"/>
<dbReference type="RefSeq" id="WP_055187010.1">
    <property type="nucleotide sequence ID" value="NZ_CYXN01000045.1"/>
</dbReference>
<evidence type="ECO:0000256" key="1">
    <source>
        <dbReference type="ARBA" id="ARBA00008889"/>
    </source>
</evidence>
<organism evidence="6 8">
    <name type="scientific">Faecalibacterium prausnitzii</name>
    <dbReference type="NCBI Taxonomy" id="853"/>
    <lineage>
        <taxon>Bacteria</taxon>
        <taxon>Bacillati</taxon>
        <taxon>Bacillota</taxon>
        <taxon>Clostridia</taxon>
        <taxon>Eubacteriales</taxon>
        <taxon>Oscillospiraceae</taxon>
        <taxon>Faecalibacterium</taxon>
    </lineage>
</organism>
<dbReference type="Pfam" id="PF00466">
    <property type="entry name" value="Ribosomal_L10"/>
    <property type="match status" value="1"/>
</dbReference>
<evidence type="ECO:0000256" key="3">
    <source>
        <dbReference type="ARBA" id="ARBA00023274"/>
    </source>
</evidence>
<dbReference type="NCBIfam" id="NF000955">
    <property type="entry name" value="PRK00099.1-1"/>
    <property type="match status" value="1"/>
</dbReference>
<evidence type="ECO:0000313" key="9">
    <source>
        <dbReference type="Proteomes" id="UP000220480"/>
    </source>
</evidence>
<comment type="subunit">
    <text evidence="5">Part of the ribosomal stalk of the 50S ribosomal subunit. The N-terminus interacts with L11 and the large rRNA to form the base of the stalk. The C-terminus forms an elongated spine to which L12 dimers bind in a sequential fashion forming a multimeric L10(L12)X complex.</text>
</comment>
<dbReference type="Gene3D" id="3.30.70.1730">
    <property type="match status" value="1"/>
</dbReference>
<dbReference type="CDD" id="cd05797">
    <property type="entry name" value="Ribosomal_L10"/>
    <property type="match status" value="1"/>
</dbReference>
<accession>A0A173VDC5</accession>
<dbReference type="InterPro" id="IPR001790">
    <property type="entry name" value="Ribosomal_uL10"/>
</dbReference>
<dbReference type="Proteomes" id="UP000095649">
    <property type="component" value="Unassembled WGS sequence"/>
</dbReference>
<comment type="function">
    <text evidence="5">Forms part of the ribosomal stalk, playing a central role in the interaction of the ribosome with GTP-bound translation factors.</text>
</comment>
<dbReference type="OrthoDB" id="9808307at2"/>
<dbReference type="EMBL" id="CYXN01000045">
    <property type="protein sequence ID" value="CUN24207.1"/>
    <property type="molecule type" value="Genomic_DNA"/>
</dbReference>
<dbReference type="GO" id="GO:0006412">
    <property type="term" value="P:translation"/>
    <property type="evidence" value="ECO:0007669"/>
    <property type="project" value="UniProtKB-UniRule"/>
</dbReference>